<dbReference type="PANTHER" id="PTHR43639:SF1">
    <property type="entry name" value="SHORT-CHAIN DEHYDROGENASE_REDUCTASE FAMILY PROTEIN"/>
    <property type="match status" value="1"/>
</dbReference>
<evidence type="ECO:0000313" key="3">
    <source>
        <dbReference type="EMBL" id="RII39474.1"/>
    </source>
</evidence>
<dbReference type="InterPro" id="IPR036291">
    <property type="entry name" value="NAD(P)-bd_dom_sf"/>
</dbReference>
<reference evidence="3 4" key="1">
    <citation type="submission" date="2018-08" db="EMBL/GenBank/DDBJ databases">
        <title>Pseudooceanicola sediminis CY03 in the family Rhodobacteracea.</title>
        <authorList>
            <person name="Zhang Y.-J."/>
        </authorList>
    </citation>
    <scope>NUCLEOTIDE SEQUENCE [LARGE SCALE GENOMIC DNA]</scope>
    <source>
        <strain evidence="3 4">CY03</strain>
    </source>
</reference>
<protein>
    <submittedName>
        <fullName evidence="3">SDR family oxidoreductase</fullName>
    </submittedName>
</protein>
<dbReference type="AlphaFoldDB" id="A0A399J2E6"/>
<gene>
    <name evidence="3" type="ORF">DL237_07490</name>
</gene>
<dbReference type="SUPFAM" id="SSF51735">
    <property type="entry name" value="NAD(P)-binding Rossmann-fold domains"/>
    <property type="match status" value="1"/>
</dbReference>
<dbReference type="PROSITE" id="PS00061">
    <property type="entry name" value="ADH_SHORT"/>
    <property type="match status" value="1"/>
</dbReference>
<evidence type="ECO:0000256" key="1">
    <source>
        <dbReference type="ARBA" id="ARBA00006484"/>
    </source>
</evidence>
<dbReference type="PANTHER" id="PTHR43639">
    <property type="entry name" value="OXIDOREDUCTASE, SHORT-CHAIN DEHYDROGENASE/REDUCTASE FAMILY (AFU_ORTHOLOGUE AFUA_5G02870)"/>
    <property type="match status" value="1"/>
</dbReference>
<proteinExistence type="inferred from homology"/>
<dbReference type="Gene3D" id="3.40.50.720">
    <property type="entry name" value="NAD(P)-binding Rossmann-like Domain"/>
    <property type="match status" value="1"/>
</dbReference>
<comment type="caution">
    <text evidence="3">The sequence shown here is derived from an EMBL/GenBank/DDBJ whole genome shotgun (WGS) entry which is preliminary data.</text>
</comment>
<keyword evidence="2" id="KW-0560">Oxidoreductase</keyword>
<dbReference type="GO" id="GO:0016491">
    <property type="term" value="F:oxidoreductase activity"/>
    <property type="evidence" value="ECO:0007669"/>
    <property type="project" value="UniProtKB-KW"/>
</dbReference>
<evidence type="ECO:0000256" key="2">
    <source>
        <dbReference type="ARBA" id="ARBA00023002"/>
    </source>
</evidence>
<organism evidence="3 4">
    <name type="scientific">Pseudooceanicola sediminis</name>
    <dbReference type="NCBI Taxonomy" id="2211117"/>
    <lineage>
        <taxon>Bacteria</taxon>
        <taxon>Pseudomonadati</taxon>
        <taxon>Pseudomonadota</taxon>
        <taxon>Alphaproteobacteria</taxon>
        <taxon>Rhodobacterales</taxon>
        <taxon>Paracoccaceae</taxon>
        <taxon>Pseudooceanicola</taxon>
    </lineage>
</organism>
<accession>A0A399J2E6</accession>
<dbReference type="RefSeq" id="WP_119398431.1">
    <property type="nucleotide sequence ID" value="NZ_QWJJ01000005.1"/>
</dbReference>
<comment type="similarity">
    <text evidence="1">Belongs to the short-chain dehydrogenases/reductases (SDR) family.</text>
</comment>
<dbReference type="InterPro" id="IPR020904">
    <property type="entry name" value="Sc_DH/Rdtase_CS"/>
</dbReference>
<dbReference type="InterPro" id="IPR002347">
    <property type="entry name" value="SDR_fam"/>
</dbReference>
<sequence length="272" mass="29058">MSDAPPPLQETAAAPRALVTGAAKRLGRAMALTLAEHGHDVAVHYGGSADAAEELCDTIRAMGRRAVAVQADLTREAEVQTLVARAAEGLGGPLTCLVNNASVFEYDNIESASRATWDMHMEANLRAPLVLTQAFAAQAPAPLRDRRNEPKAQALVLNMLDQRVRKLTPEFISYTVSKMGLWALTQTTARALAPAVRVNAIGPGPTLQGARQSPEHFSAQRDNTVLHRGSNPEDISAALMYFLTAHGVTGQLLCTDGGQHLAWQTPDVQGVE</sequence>
<keyword evidence="4" id="KW-1185">Reference proteome</keyword>
<name>A0A399J2E6_9RHOB</name>
<dbReference type="PRINTS" id="PR00081">
    <property type="entry name" value="GDHRDH"/>
</dbReference>
<evidence type="ECO:0000313" key="4">
    <source>
        <dbReference type="Proteomes" id="UP000265848"/>
    </source>
</evidence>
<dbReference type="OrthoDB" id="9786360at2"/>
<dbReference type="Proteomes" id="UP000265848">
    <property type="component" value="Unassembled WGS sequence"/>
</dbReference>
<dbReference type="NCBIfam" id="NF006597">
    <property type="entry name" value="PRK09134.1"/>
    <property type="match status" value="1"/>
</dbReference>
<dbReference type="Pfam" id="PF13561">
    <property type="entry name" value="adh_short_C2"/>
    <property type="match status" value="1"/>
</dbReference>
<dbReference type="EMBL" id="QWJJ01000005">
    <property type="protein sequence ID" value="RII39474.1"/>
    <property type="molecule type" value="Genomic_DNA"/>
</dbReference>